<dbReference type="NCBIfam" id="TIGR00359">
    <property type="entry name" value="cello_pts_IIC"/>
    <property type="match status" value="1"/>
</dbReference>
<proteinExistence type="predicted"/>
<evidence type="ECO:0000259" key="10">
    <source>
        <dbReference type="PROSITE" id="PS51105"/>
    </source>
</evidence>
<dbReference type="InterPro" id="IPR004501">
    <property type="entry name" value="PTS_EIIC_3"/>
</dbReference>
<dbReference type="InterPro" id="IPR003352">
    <property type="entry name" value="PTS_EIIC"/>
</dbReference>
<dbReference type="PROSITE" id="PS51105">
    <property type="entry name" value="PTS_EIIC_TYPE_3"/>
    <property type="match status" value="1"/>
</dbReference>
<organism evidence="11 12">
    <name type="scientific">Pediococcus argentinicus</name>
    <dbReference type="NCBI Taxonomy" id="480391"/>
    <lineage>
        <taxon>Bacteria</taxon>
        <taxon>Bacillati</taxon>
        <taxon>Bacillota</taxon>
        <taxon>Bacilli</taxon>
        <taxon>Lactobacillales</taxon>
        <taxon>Lactobacillaceae</taxon>
        <taxon>Pediococcus</taxon>
    </lineage>
</organism>
<comment type="subcellular location">
    <subcellularLocation>
        <location evidence="1">Cell membrane</location>
        <topology evidence="1">Multi-pass membrane protein</topology>
    </subcellularLocation>
</comment>
<dbReference type="AlphaFoldDB" id="A0A0R2ND14"/>
<evidence type="ECO:0000256" key="5">
    <source>
        <dbReference type="ARBA" id="ARBA00022692"/>
    </source>
</evidence>
<dbReference type="GO" id="GO:0008982">
    <property type="term" value="F:protein-N(PI)-phosphohistidine-sugar phosphotransferase activity"/>
    <property type="evidence" value="ECO:0007669"/>
    <property type="project" value="UniProtKB-UniRule"/>
</dbReference>
<protein>
    <recommendedName>
        <fullName evidence="8">Permease IIC component</fullName>
    </recommendedName>
</protein>
<evidence type="ECO:0000256" key="3">
    <source>
        <dbReference type="ARBA" id="ARBA00022475"/>
    </source>
</evidence>
<dbReference type="NCBIfam" id="TIGR00410">
    <property type="entry name" value="lacE"/>
    <property type="match status" value="1"/>
</dbReference>
<dbReference type="OrthoDB" id="1550290at2"/>
<dbReference type="EMBL" id="JQCQ01000035">
    <property type="protein sequence ID" value="KRO22722.1"/>
    <property type="molecule type" value="Genomic_DNA"/>
</dbReference>
<feature type="transmembrane region" description="Helical" evidence="9">
    <location>
        <begin position="73"/>
        <end position="95"/>
    </location>
</feature>
<feature type="transmembrane region" description="Helical" evidence="9">
    <location>
        <begin position="107"/>
        <end position="126"/>
    </location>
</feature>
<feature type="transmembrane region" description="Helical" evidence="9">
    <location>
        <begin position="344"/>
        <end position="364"/>
    </location>
</feature>
<accession>A0A0R2ND14</accession>
<evidence type="ECO:0000256" key="1">
    <source>
        <dbReference type="ARBA" id="ARBA00004651"/>
    </source>
</evidence>
<reference evidence="11 12" key="1">
    <citation type="journal article" date="2015" name="Genome Announc.">
        <title>Expanding the biotechnology potential of lactobacilli through comparative genomics of 213 strains and associated genera.</title>
        <authorList>
            <person name="Sun Z."/>
            <person name="Harris H.M."/>
            <person name="McCann A."/>
            <person name="Guo C."/>
            <person name="Argimon S."/>
            <person name="Zhang W."/>
            <person name="Yang X."/>
            <person name="Jeffery I.B."/>
            <person name="Cooney J.C."/>
            <person name="Kagawa T.F."/>
            <person name="Liu W."/>
            <person name="Song Y."/>
            <person name="Salvetti E."/>
            <person name="Wrobel A."/>
            <person name="Rasinkangas P."/>
            <person name="Parkhill J."/>
            <person name="Rea M.C."/>
            <person name="O'Sullivan O."/>
            <person name="Ritari J."/>
            <person name="Douillard F.P."/>
            <person name="Paul Ross R."/>
            <person name="Yang R."/>
            <person name="Briner A.E."/>
            <person name="Felis G.E."/>
            <person name="de Vos W.M."/>
            <person name="Barrangou R."/>
            <person name="Klaenhammer T.R."/>
            <person name="Caufield P.W."/>
            <person name="Cui Y."/>
            <person name="Zhang H."/>
            <person name="O'Toole P.W."/>
        </authorList>
    </citation>
    <scope>NUCLEOTIDE SEQUENCE [LARGE SCALE GENOMIC DNA]</scope>
    <source>
        <strain evidence="11 12">DSM 23026</strain>
    </source>
</reference>
<dbReference type="PANTHER" id="PTHR33989:SF11">
    <property type="entry name" value="LICHENAN PERMEASE IIC COMPONENT"/>
    <property type="match status" value="1"/>
</dbReference>
<keyword evidence="3 8" id="KW-1003">Cell membrane</keyword>
<dbReference type="PANTHER" id="PTHR33989">
    <property type="match status" value="1"/>
</dbReference>
<dbReference type="InterPro" id="IPR051088">
    <property type="entry name" value="PTS_Sugar-EIIC/EIIB"/>
</dbReference>
<feature type="transmembrane region" description="Helical" evidence="9">
    <location>
        <begin position="384"/>
        <end position="414"/>
    </location>
</feature>
<keyword evidence="12" id="KW-1185">Reference proteome</keyword>
<feature type="transmembrane region" description="Helical" evidence="9">
    <location>
        <begin position="138"/>
        <end position="161"/>
    </location>
</feature>
<feature type="transmembrane region" description="Helical" evidence="9">
    <location>
        <begin position="34"/>
        <end position="61"/>
    </location>
</feature>
<evidence type="ECO:0000256" key="9">
    <source>
        <dbReference type="SAM" id="Phobius"/>
    </source>
</evidence>
<evidence type="ECO:0000313" key="11">
    <source>
        <dbReference type="EMBL" id="KRO22722.1"/>
    </source>
</evidence>
<evidence type="ECO:0000256" key="8">
    <source>
        <dbReference type="PIRNR" id="PIRNR006351"/>
    </source>
</evidence>
<dbReference type="PATRIC" id="fig|480391.4.peg.1122"/>
<gene>
    <name evidence="11" type="ORF">IV88_GL001106</name>
</gene>
<dbReference type="Proteomes" id="UP000051249">
    <property type="component" value="Unassembled WGS sequence"/>
</dbReference>
<evidence type="ECO:0000256" key="7">
    <source>
        <dbReference type="ARBA" id="ARBA00023136"/>
    </source>
</evidence>
<feature type="transmembrane region" description="Helical" evidence="9">
    <location>
        <begin position="176"/>
        <end position="197"/>
    </location>
</feature>
<dbReference type="GO" id="GO:0005886">
    <property type="term" value="C:plasma membrane"/>
    <property type="evidence" value="ECO:0007669"/>
    <property type="project" value="UniProtKB-SubCell"/>
</dbReference>
<sequence>MSDNKSGGFLQEKLMPIAGKVAASRHLVALRDGFALVMPLIIIGSTFLLVSSFPIPAYLSFMAKVFGPNWATVMGWATNATFSIIGMVAVIGISYQLAKSYGDIDALSASMISLAAFMLTIPLNIDKTGAAWVPLGQLGSLGLFEALLIGLFVTDAFVWMIHKNWQFKMPDTVPPAVGYAFSALIPGFIIILGMWLLRLGISFTFFKTIPNVITVILAKPLTAVGGSIWGALVAEFFVSFLWLFGIHGANVVGGIMAPIWLGQMTQNAEAAKAHKELPNVVTQQFFDNFVHAGGSGETISLALMLMFLAKSDNLKAIGRLAGVPGLFNINEPIMFGMPIVLNPIMAIPFVVVPLVSVITTYFSMKYGLVGKTFGVAVPWTTPPIISGFLATGKISGSILQLVNIIIGGAIYYPFFKIADREALKQEAETRAANDAKAA</sequence>
<evidence type="ECO:0000256" key="2">
    <source>
        <dbReference type="ARBA" id="ARBA00022448"/>
    </source>
</evidence>
<dbReference type="GO" id="GO:0009401">
    <property type="term" value="P:phosphoenolpyruvate-dependent sugar phosphotransferase system"/>
    <property type="evidence" value="ECO:0007669"/>
    <property type="project" value="InterPro"/>
</dbReference>
<dbReference type="GO" id="GO:1901264">
    <property type="term" value="P:carbohydrate derivative transport"/>
    <property type="evidence" value="ECO:0007669"/>
    <property type="project" value="TreeGrafter"/>
</dbReference>
<dbReference type="Pfam" id="PF02378">
    <property type="entry name" value="PTS_EIIC"/>
    <property type="match status" value="1"/>
</dbReference>
<dbReference type="RefSeq" id="WP_057800299.1">
    <property type="nucleotide sequence ID" value="NZ_BJZZ01000035.1"/>
</dbReference>
<evidence type="ECO:0000256" key="6">
    <source>
        <dbReference type="ARBA" id="ARBA00022989"/>
    </source>
</evidence>
<dbReference type="PIRSF" id="PIRSF006351">
    <property type="entry name" value="PTS_EIIC-Cellobiose"/>
    <property type="match status" value="1"/>
</dbReference>
<evidence type="ECO:0000256" key="4">
    <source>
        <dbReference type="ARBA" id="ARBA00022597"/>
    </source>
</evidence>
<feature type="transmembrane region" description="Helical" evidence="9">
    <location>
        <begin position="209"/>
        <end position="234"/>
    </location>
</feature>
<feature type="transmembrane region" description="Helical" evidence="9">
    <location>
        <begin position="240"/>
        <end position="262"/>
    </location>
</feature>
<feature type="domain" description="PTS EIIC type-3" evidence="10">
    <location>
        <begin position="10"/>
        <end position="414"/>
    </location>
</feature>
<keyword evidence="5 9" id="KW-0812">Transmembrane</keyword>
<comment type="function">
    <text evidence="8">The phosphoenolpyruvate-dependent sugar phosphotransferase system (PTS), a major carbohydrate active -transport system, catalyzes the phosphorylation of incoming sugar substrates concomitant with their translocation across the cell membrane.</text>
</comment>
<keyword evidence="2 8" id="KW-0813">Transport</keyword>
<keyword evidence="6 9" id="KW-1133">Transmembrane helix</keyword>
<comment type="caution">
    <text evidence="11">The sequence shown here is derived from an EMBL/GenBank/DDBJ whole genome shotgun (WGS) entry which is preliminary data.</text>
</comment>
<evidence type="ECO:0000313" key="12">
    <source>
        <dbReference type="Proteomes" id="UP000051249"/>
    </source>
</evidence>
<keyword evidence="7 8" id="KW-0472">Membrane</keyword>
<name>A0A0R2ND14_9LACO</name>
<dbReference type="InterPro" id="IPR004796">
    <property type="entry name" value="PTS_IIC_cello"/>
</dbReference>
<keyword evidence="4 8" id="KW-0762">Sugar transport</keyword>